<reference evidence="3" key="2">
    <citation type="journal article" date="2023" name="Science">
        <title>Genomic signatures of disease resistance in endangered staghorn corals.</title>
        <authorList>
            <person name="Vollmer S.V."/>
            <person name="Selwyn J.D."/>
            <person name="Despard B.A."/>
            <person name="Roesel C.L."/>
        </authorList>
    </citation>
    <scope>NUCLEOTIDE SEQUENCE</scope>
    <source>
        <strain evidence="3">K2</strain>
    </source>
</reference>
<gene>
    <name evidence="3" type="ORF">P5673_029450</name>
</gene>
<protein>
    <submittedName>
        <fullName evidence="3">Uncharacterized protein</fullName>
    </submittedName>
</protein>
<keyword evidence="1" id="KW-0175">Coiled coil</keyword>
<feature type="coiled-coil region" evidence="1">
    <location>
        <begin position="438"/>
        <end position="496"/>
    </location>
</feature>
<feature type="compositionally biased region" description="Polar residues" evidence="2">
    <location>
        <begin position="131"/>
        <end position="143"/>
    </location>
</feature>
<reference evidence="3" key="1">
    <citation type="journal article" date="2023" name="G3 (Bethesda)">
        <title>Whole genome assembly and annotation of the endangered Caribbean coral Acropora cervicornis.</title>
        <authorList>
            <person name="Selwyn J.D."/>
            <person name="Vollmer S.V."/>
        </authorList>
    </citation>
    <scope>NUCLEOTIDE SEQUENCE</scope>
    <source>
        <strain evidence="3">K2</strain>
    </source>
</reference>
<dbReference type="AlphaFoldDB" id="A0AAD9PW89"/>
<evidence type="ECO:0000313" key="4">
    <source>
        <dbReference type="Proteomes" id="UP001249851"/>
    </source>
</evidence>
<name>A0AAD9PW89_ACRCE</name>
<dbReference type="EMBL" id="JARQWQ010000117">
    <property type="protein sequence ID" value="KAK2549996.1"/>
    <property type="molecule type" value="Genomic_DNA"/>
</dbReference>
<keyword evidence="4" id="KW-1185">Reference proteome</keyword>
<evidence type="ECO:0000256" key="2">
    <source>
        <dbReference type="SAM" id="MobiDB-lite"/>
    </source>
</evidence>
<feature type="region of interest" description="Disordered" evidence="2">
    <location>
        <begin position="1"/>
        <end position="20"/>
    </location>
</feature>
<sequence>MKERDNDSEDKRLLRKKLQTKLQQARKERKRLLEKTEEPQLELEKEQALELDQALNKTECDGRVIRGEEALEKLESFLAQRTLQESEEIQIDNSKKNMLKEESSGFESNYQMTKTKRKTSKNEMKIEASDDQVSSDLSTSPRNITDEPSPPEQALHERGTESSQLDTDIDSLNKAVQMLSADPVSLKEETSTHVSNEEETEQHDEEKLEKFVTVVVLDKVEITTDQVSDQVVVEENIDVEVLPSVPALDKVEIITEQVSDQVVVEENRVGDKISVEVQPSAPVLDKVEIITQQVTDQVVVEENRIDDEMVSVEVLPSPPVLDKVEIITEQVSDQVSDQVVVEENRIDDEMVSVEVLPSATVLDKVEIMITEQVSDQVEVEENRVGDKMVSVEILPSSPVLDKVEITTDQVSDNLEVDEDKNADVMVSVLEGIPSVAALDNEEIAKDQVSDQLEVDEDNEADVMVSVLEGIPSVAVLDNLEIAKDQVSDQVVVEENKVANKIVSVEVPPSAPILDNLEIATDQVSDQVVVEENKVANKIVSVEVPPSASMLDNLETTTDQVSNQLEVDKDNTADVMVLEEVEISTDQVSDVLEDCVDEIVTVEVLPSVVLLDKVESTTVTDQASDEVVVEEARLADEIVSLEVSPSVSVLDEVSDHVEVDEESLLGTGSVESLTRALDELEMENATDPMFSQLERDQGFDLKNNGKHKDQVSCQLKVDGESLVETGSIKSLTAGFEEIAEAGSSYVFETKSTEPTTPCLFSKAMQITTDQVLCQFEVDGERLFETGSIKSLTAGYDEIAEPGTRYIFETKTVEPTTSCLFSKTMENTTDQVSCQLKVDGESLVETESIKSLTAGFDKIAEAGSSYVFETKTFEPTTPCLFSKAMQNTTDRESCQLEVVGESLVETGSIKSLTAGFDEIEDTVEPGSSYVFETKSLEPNTPCLFPKEIVNTTEPGPSLADVDEESLAKIVSVDS</sequence>
<dbReference type="Proteomes" id="UP001249851">
    <property type="component" value="Unassembled WGS sequence"/>
</dbReference>
<feature type="region of interest" description="Disordered" evidence="2">
    <location>
        <begin position="89"/>
        <end position="166"/>
    </location>
</feature>
<feature type="compositionally biased region" description="Basic and acidic residues" evidence="2">
    <location>
        <begin position="1"/>
        <end position="12"/>
    </location>
</feature>
<evidence type="ECO:0000313" key="3">
    <source>
        <dbReference type="EMBL" id="KAK2549996.1"/>
    </source>
</evidence>
<proteinExistence type="predicted"/>
<accession>A0AAD9PW89</accession>
<evidence type="ECO:0000256" key="1">
    <source>
        <dbReference type="SAM" id="Coils"/>
    </source>
</evidence>
<feature type="compositionally biased region" description="Basic and acidic residues" evidence="2">
    <location>
        <begin position="93"/>
        <end position="103"/>
    </location>
</feature>
<feature type="region of interest" description="Disordered" evidence="2">
    <location>
        <begin position="182"/>
        <end position="206"/>
    </location>
</feature>
<comment type="caution">
    <text evidence="3">The sequence shown here is derived from an EMBL/GenBank/DDBJ whole genome shotgun (WGS) entry which is preliminary data.</text>
</comment>
<organism evidence="3 4">
    <name type="scientific">Acropora cervicornis</name>
    <name type="common">Staghorn coral</name>
    <dbReference type="NCBI Taxonomy" id="6130"/>
    <lineage>
        <taxon>Eukaryota</taxon>
        <taxon>Metazoa</taxon>
        <taxon>Cnidaria</taxon>
        <taxon>Anthozoa</taxon>
        <taxon>Hexacorallia</taxon>
        <taxon>Scleractinia</taxon>
        <taxon>Astrocoeniina</taxon>
        <taxon>Acroporidae</taxon>
        <taxon>Acropora</taxon>
    </lineage>
</organism>